<comment type="catalytic activity">
    <reaction evidence="1">
        <text>DNA(n) + a 2'-deoxyribonucleoside 5'-triphosphate = DNA(n+1) + diphosphate</text>
        <dbReference type="Rhea" id="RHEA:22508"/>
        <dbReference type="Rhea" id="RHEA-COMP:17339"/>
        <dbReference type="Rhea" id="RHEA-COMP:17340"/>
        <dbReference type="ChEBI" id="CHEBI:33019"/>
        <dbReference type="ChEBI" id="CHEBI:61560"/>
        <dbReference type="ChEBI" id="CHEBI:173112"/>
        <dbReference type="EC" id="2.7.7.7"/>
    </reaction>
</comment>
<dbReference type="GO" id="GO:0045004">
    <property type="term" value="P:DNA replication proofreading"/>
    <property type="evidence" value="ECO:0007669"/>
    <property type="project" value="TreeGrafter"/>
</dbReference>
<comment type="subcellular location">
    <subcellularLocation>
        <location evidence="1">Nucleus</location>
    </subcellularLocation>
</comment>
<keyword evidence="1" id="KW-0862">Zinc</keyword>
<keyword evidence="1" id="KW-0479">Metal-binding</keyword>
<dbReference type="EMBL" id="CM032185">
    <property type="protein sequence ID" value="KAG7092088.1"/>
    <property type="molecule type" value="Genomic_DNA"/>
</dbReference>
<dbReference type="GO" id="GO:0006287">
    <property type="term" value="P:base-excision repair, gap-filling"/>
    <property type="evidence" value="ECO:0007669"/>
    <property type="project" value="TreeGrafter"/>
</dbReference>
<dbReference type="GO" id="GO:0008270">
    <property type="term" value="F:zinc ion binding"/>
    <property type="evidence" value="ECO:0007669"/>
    <property type="project" value="UniProtKB-KW"/>
</dbReference>
<keyword evidence="1" id="KW-0408">Iron</keyword>
<dbReference type="GO" id="GO:0008310">
    <property type="term" value="F:single-stranded DNA 3'-5' DNA exonuclease activity"/>
    <property type="evidence" value="ECO:0007669"/>
    <property type="project" value="TreeGrafter"/>
</dbReference>
<dbReference type="OrthoDB" id="3128407at2759"/>
<keyword evidence="1" id="KW-0004">4Fe-4S</keyword>
<evidence type="ECO:0000313" key="5">
    <source>
        <dbReference type="Proteomes" id="UP001049176"/>
    </source>
</evidence>
<dbReference type="EMBL" id="CM032183">
    <property type="protein sequence ID" value="KAG7096180.1"/>
    <property type="molecule type" value="Genomic_DNA"/>
</dbReference>
<dbReference type="InterPro" id="IPR029703">
    <property type="entry name" value="POL2"/>
</dbReference>
<keyword evidence="1" id="KW-0239">DNA-directed DNA polymerase</keyword>
<keyword evidence="1" id="KW-0411">Iron-sulfur</keyword>
<dbReference type="PANTHER" id="PTHR10670:SF0">
    <property type="entry name" value="DNA POLYMERASE EPSILON CATALYTIC SUBUNIT A"/>
    <property type="match status" value="1"/>
</dbReference>
<sequence>MRPRWRLRQQGERTPASLAVVPTMFNNLKARTNKRWDIVQLRPGSTPGRYILWSSVDSELIPVPLRIPREFYIHMRQPKESMFRPESYSFGGVSRSLPRELPFLNLYKLAVREDAYQEMREHLIDLASDPNVDRVFELQLFGPKFHKGYHDYHDVSNRAQNVGFDSRQPDSPMTSATSRQHLSGGKGGHYVLLYHAFSATSPLHVFAPFPPIPRLSETCIDCETTTMEEVEVLTTETAVPRELGLHENKSCPVVLSSSKDDSYFPSLYSGCDKIRSASLLGRLQWVPRNELCLC</sequence>
<gene>
    <name evidence="4" type="ORF">E1B28_006853</name>
    <name evidence="3" type="ORF">E1B28_008464</name>
</gene>
<dbReference type="Proteomes" id="UP001049176">
    <property type="component" value="Chromosome 5"/>
</dbReference>
<evidence type="ECO:0000313" key="3">
    <source>
        <dbReference type="EMBL" id="KAG7092088.1"/>
    </source>
</evidence>
<organism evidence="4 5">
    <name type="scientific">Marasmius oreades</name>
    <name type="common">fairy-ring Marasmius</name>
    <dbReference type="NCBI Taxonomy" id="181124"/>
    <lineage>
        <taxon>Eukaryota</taxon>
        <taxon>Fungi</taxon>
        <taxon>Dikarya</taxon>
        <taxon>Basidiomycota</taxon>
        <taxon>Agaricomycotina</taxon>
        <taxon>Agaricomycetes</taxon>
        <taxon>Agaricomycetidae</taxon>
        <taxon>Agaricales</taxon>
        <taxon>Marasmiineae</taxon>
        <taxon>Marasmiaceae</taxon>
        <taxon>Marasmius</taxon>
    </lineage>
</organism>
<accession>A0A9P8ABN1</accession>
<keyword evidence="1" id="KW-0808">Transferase</keyword>
<dbReference type="GO" id="GO:0006297">
    <property type="term" value="P:nucleotide-excision repair, DNA gap filling"/>
    <property type="evidence" value="ECO:0007669"/>
    <property type="project" value="TreeGrafter"/>
</dbReference>
<keyword evidence="1" id="KW-0863">Zinc-finger</keyword>
<name>A0A9P8ABN1_9AGAR</name>
<keyword evidence="1" id="KW-0235">DNA replication</keyword>
<dbReference type="KEGG" id="more:E1B28_006853"/>
<evidence type="ECO:0000256" key="1">
    <source>
        <dbReference type="RuleBase" id="RU365029"/>
    </source>
</evidence>
<comment type="similarity">
    <text evidence="1">Belongs to the DNA polymerase type-B family.</text>
</comment>
<dbReference type="AlphaFoldDB" id="A0A9P8ABN1"/>
<feature type="compositionally biased region" description="Polar residues" evidence="2">
    <location>
        <begin position="169"/>
        <end position="181"/>
    </location>
</feature>
<dbReference type="GO" id="GO:0008622">
    <property type="term" value="C:epsilon DNA polymerase complex"/>
    <property type="evidence" value="ECO:0007669"/>
    <property type="project" value="InterPro"/>
</dbReference>
<comment type="caution">
    <text evidence="4">The sequence shown here is derived from an EMBL/GenBank/DDBJ whole genome shotgun (WGS) entry which is preliminary data.</text>
</comment>
<dbReference type="GO" id="GO:0000278">
    <property type="term" value="P:mitotic cell cycle"/>
    <property type="evidence" value="ECO:0007669"/>
    <property type="project" value="TreeGrafter"/>
</dbReference>
<dbReference type="EC" id="2.7.7.7" evidence="1"/>
<evidence type="ECO:0000256" key="2">
    <source>
        <dbReference type="SAM" id="MobiDB-lite"/>
    </source>
</evidence>
<keyword evidence="5" id="KW-1185">Reference proteome</keyword>
<comment type="function">
    <text evidence="1">DNA polymerase II participates in chromosomal DNA replication.</text>
</comment>
<keyword evidence="1" id="KW-0539">Nucleus</keyword>
<dbReference type="RefSeq" id="XP_043012650.1">
    <property type="nucleotide sequence ID" value="XM_043151554.1"/>
</dbReference>
<keyword evidence="1" id="KW-0548">Nucleotidyltransferase</keyword>
<comment type="cofactor">
    <cofactor evidence="1">
        <name>[4Fe-4S] cluster</name>
        <dbReference type="ChEBI" id="CHEBI:49883"/>
    </cofactor>
</comment>
<evidence type="ECO:0000313" key="4">
    <source>
        <dbReference type="EMBL" id="KAG7096180.1"/>
    </source>
</evidence>
<dbReference type="Proteomes" id="UP001049176">
    <property type="component" value="Chromosome 3"/>
</dbReference>
<dbReference type="GO" id="GO:0051539">
    <property type="term" value="F:4 iron, 4 sulfur cluster binding"/>
    <property type="evidence" value="ECO:0007669"/>
    <property type="project" value="UniProtKB-KW"/>
</dbReference>
<protein>
    <recommendedName>
        <fullName evidence="1">DNA polymerase epsilon catalytic subunit</fullName>
        <ecNumber evidence="1">2.7.7.7</ecNumber>
    </recommendedName>
</protein>
<reference evidence="4" key="1">
    <citation type="journal article" date="2021" name="Genome Biol. Evol.">
        <title>The assembled and annotated genome of the fairy-ring fungus Marasmius oreades.</title>
        <authorList>
            <person name="Hiltunen M."/>
            <person name="Ament-Velasquez S.L."/>
            <person name="Johannesson H."/>
        </authorList>
    </citation>
    <scope>NUCLEOTIDE SEQUENCE</scope>
    <source>
        <strain evidence="4">03SP1</strain>
    </source>
</reference>
<feature type="region of interest" description="Disordered" evidence="2">
    <location>
        <begin position="161"/>
        <end position="182"/>
    </location>
</feature>
<dbReference type="GO" id="GO:0006272">
    <property type="term" value="P:leading strand elongation"/>
    <property type="evidence" value="ECO:0007669"/>
    <property type="project" value="TreeGrafter"/>
</dbReference>
<dbReference type="PANTHER" id="PTHR10670">
    <property type="entry name" value="DNA POLYMERASE EPSILON CATALYTIC SUBUNIT A"/>
    <property type="match status" value="1"/>
</dbReference>
<dbReference type="GeneID" id="66075929"/>
<keyword evidence="1" id="KW-0238">DNA-binding</keyword>
<proteinExistence type="inferred from homology"/>
<dbReference type="GO" id="GO:0003677">
    <property type="term" value="F:DNA binding"/>
    <property type="evidence" value="ECO:0007669"/>
    <property type="project" value="UniProtKB-KW"/>
</dbReference>
<dbReference type="GO" id="GO:0003887">
    <property type="term" value="F:DNA-directed DNA polymerase activity"/>
    <property type="evidence" value="ECO:0007669"/>
    <property type="project" value="UniProtKB-KW"/>
</dbReference>